<evidence type="ECO:0000259" key="12">
    <source>
        <dbReference type="Pfam" id="PF05430"/>
    </source>
</evidence>
<dbReference type="InterPro" id="IPR036188">
    <property type="entry name" value="FAD/NAD-bd_sf"/>
</dbReference>
<dbReference type="EMBL" id="SLWX01000001">
    <property type="protein sequence ID" value="TCO78363.1"/>
    <property type="molecule type" value="Genomic_DNA"/>
</dbReference>
<evidence type="ECO:0000256" key="10">
    <source>
        <dbReference type="HAMAP-Rule" id="MF_01102"/>
    </source>
</evidence>
<comment type="caution">
    <text evidence="13">The sequence shown here is derived from an EMBL/GenBank/DDBJ whole genome shotgun (WGS) entry which is preliminary data.</text>
</comment>
<organism evidence="13 14">
    <name type="scientific">Chromatocurvus halotolerans</name>
    <dbReference type="NCBI Taxonomy" id="1132028"/>
    <lineage>
        <taxon>Bacteria</taxon>
        <taxon>Pseudomonadati</taxon>
        <taxon>Pseudomonadota</taxon>
        <taxon>Gammaproteobacteria</taxon>
        <taxon>Cellvibrionales</taxon>
        <taxon>Halieaceae</taxon>
        <taxon>Chromatocurvus</taxon>
    </lineage>
</organism>
<comment type="similarity">
    <text evidence="10">In the C-terminal section; belongs to the DAO family.</text>
</comment>
<comment type="cofactor">
    <cofactor evidence="10">
        <name>FAD</name>
        <dbReference type="ChEBI" id="CHEBI:57692"/>
    </cofactor>
</comment>
<comment type="catalytic activity">
    <reaction evidence="10">
        <text>5-aminomethyl-2-thiouridine(34) in tRNA + S-adenosyl-L-methionine = 5-methylaminomethyl-2-thiouridine(34) in tRNA + S-adenosyl-L-homocysteine + H(+)</text>
        <dbReference type="Rhea" id="RHEA:19569"/>
        <dbReference type="Rhea" id="RHEA-COMP:10195"/>
        <dbReference type="Rhea" id="RHEA-COMP:10197"/>
        <dbReference type="ChEBI" id="CHEBI:15378"/>
        <dbReference type="ChEBI" id="CHEBI:57856"/>
        <dbReference type="ChEBI" id="CHEBI:59789"/>
        <dbReference type="ChEBI" id="CHEBI:74454"/>
        <dbReference type="ChEBI" id="CHEBI:74455"/>
        <dbReference type="EC" id="2.1.1.61"/>
    </reaction>
</comment>
<evidence type="ECO:0000259" key="11">
    <source>
        <dbReference type="Pfam" id="PF01266"/>
    </source>
</evidence>
<keyword evidence="5 10" id="KW-0949">S-adenosyl-L-methionine</keyword>
<dbReference type="NCBIfam" id="TIGR03197">
    <property type="entry name" value="MnmC_Cterm"/>
    <property type="match status" value="1"/>
</dbReference>
<gene>
    <name evidence="10" type="primary">mnmC</name>
    <name evidence="13" type="ORF">EV688_101179</name>
</gene>
<feature type="domain" description="MnmC-like methyltransferase" evidence="12">
    <location>
        <begin position="120"/>
        <end position="245"/>
    </location>
</feature>
<dbReference type="Gene3D" id="3.40.50.150">
    <property type="entry name" value="Vaccinia Virus protein VP39"/>
    <property type="match status" value="1"/>
</dbReference>
<dbReference type="Proteomes" id="UP000294980">
    <property type="component" value="Unassembled WGS sequence"/>
</dbReference>
<evidence type="ECO:0000256" key="1">
    <source>
        <dbReference type="ARBA" id="ARBA00022490"/>
    </source>
</evidence>
<dbReference type="NCBIfam" id="NF002481">
    <property type="entry name" value="PRK01747.1-2"/>
    <property type="match status" value="1"/>
</dbReference>
<dbReference type="InterPro" id="IPR023032">
    <property type="entry name" value="tRNA_MAMT_biosynth_bifunc_MnmC"/>
</dbReference>
<keyword evidence="6 10" id="KW-0819">tRNA processing</keyword>
<protein>
    <recommendedName>
        <fullName evidence="10">tRNA 5-methylaminomethyl-2-thiouridine biosynthesis bifunctional protein MnmC</fullName>
        <shortName evidence="10">tRNA mnm(5)s(2)U biosynthesis bifunctional protein</shortName>
    </recommendedName>
    <domain>
        <recommendedName>
            <fullName evidence="10">tRNA (mnm(5)s(2)U34)-methyltransferase</fullName>
            <ecNumber evidence="10">2.1.1.61</ecNumber>
        </recommendedName>
    </domain>
    <domain>
        <recommendedName>
            <fullName evidence="10">FAD-dependent cmnm(5)s(2)U34 oxidoreductase</fullName>
            <ecNumber evidence="10">1.5.-.-</ecNumber>
        </recommendedName>
    </domain>
</protein>
<dbReference type="GO" id="GO:0004808">
    <property type="term" value="F:tRNA (5-methylaminomethyl-2-thiouridylate)(34)-methyltransferase activity"/>
    <property type="evidence" value="ECO:0007669"/>
    <property type="project" value="UniProtKB-EC"/>
</dbReference>
<proteinExistence type="inferred from homology"/>
<dbReference type="HAMAP" id="MF_01102">
    <property type="entry name" value="MnmC"/>
    <property type="match status" value="1"/>
</dbReference>
<keyword evidence="7 10" id="KW-0274">FAD</keyword>
<comment type="subcellular location">
    <subcellularLocation>
        <location evidence="10">Cytoplasm</location>
    </subcellularLocation>
</comment>
<comment type="similarity">
    <text evidence="10">In the N-terminal section; belongs to the methyltransferase superfamily. tRNA (mnm(5)s(2)U34)-methyltransferase family.</text>
</comment>
<evidence type="ECO:0000256" key="9">
    <source>
        <dbReference type="ARBA" id="ARBA00023268"/>
    </source>
</evidence>
<keyword evidence="4 10" id="KW-0808">Transferase</keyword>
<dbReference type="InterPro" id="IPR017610">
    <property type="entry name" value="tRNA_S-uridine_synth_MnmC_C"/>
</dbReference>
<dbReference type="Gene3D" id="3.30.9.10">
    <property type="entry name" value="D-Amino Acid Oxidase, subunit A, domain 2"/>
    <property type="match status" value="1"/>
</dbReference>
<dbReference type="AlphaFoldDB" id="A0A4R2KWU1"/>
<feature type="region of interest" description="FAD-dependent cmnm(5)s(2)U34 oxidoreductase" evidence="10">
    <location>
        <begin position="276"/>
        <end position="673"/>
    </location>
</feature>
<dbReference type="NCBIfam" id="NF033855">
    <property type="entry name" value="tRNA_MNMC2"/>
    <property type="match status" value="1"/>
</dbReference>
<dbReference type="OrthoDB" id="9786494at2"/>
<dbReference type="GO" id="GO:0032259">
    <property type="term" value="P:methylation"/>
    <property type="evidence" value="ECO:0007669"/>
    <property type="project" value="UniProtKB-KW"/>
</dbReference>
<dbReference type="GO" id="GO:0002097">
    <property type="term" value="P:tRNA wobble base modification"/>
    <property type="evidence" value="ECO:0007669"/>
    <property type="project" value="UniProtKB-UniRule"/>
</dbReference>
<keyword evidence="14" id="KW-1185">Reference proteome</keyword>
<keyword evidence="2 10" id="KW-0489">Methyltransferase</keyword>
<evidence type="ECO:0000256" key="2">
    <source>
        <dbReference type="ARBA" id="ARBA00022603"/>
    </source>
</evidence>
<dbReference type="Pfam" id="PF05430">
    <property type="entry name" value="Methyltransf_30"/>
    <property type="match status" value="1"/>
</dbReference>
<accession>A0A4R2KWU1</accession>
<evidence type="ECO:0000256" key="8">
    <source>
        <dbReference type="ARBA" id="ARBA00023002"/>
    </source>
</evidence>
<evidence type="ECO:0000256" key="4">
    <source>
        <dbReference type="ARBA" id="ARBA00022679"/>
    </source>
</evidence>
<comment type="function">
    <text evidence="10">Catalyzes the last two steps in the biosynthesis of 5-methylaminomethyl-2-thiouridine (mnm(5)s(2)U) at the wobble position (U34) in tRNA. Catalyzes the FAD-dependent demodification of cmnm(5)s(2)U34 to nm(5)s(2)U34, followed by the transfer of a methyl group from S-adenosyl-L-methionine to nm(5)s(2)U34, to form mnm(5)s(2)U34.</text>
</comment>
<dbReference type="GO" id="GO:0050660">
    <property type="term" value="F:flavin adenine dinucleotide binding"/>
    <property type="evidence" value="ECO:0007669"/>
    <property type="project" value="UniProtKB-UniRule"/>
</dbReference>
<dbReference type="PANTHER" id="PTHR13847">
    <property type="entry name" value="SARCOSINE DEHYDROGENASE-RELATED"/>
    <property type="match status" value="1"/>
</dbReference>
<evidence type="ECO:0000313" key="14">
    <source>
        <dbReference type="Proteomes" id="UP000294980"/>
    </source>
</evidence>
<keyword evidence="9 10" id="KW-0511">Multifunctional enzyme</keyword>
<dbReference type="Pfam" id="PF01266">
    <property type="entry name" value="DAO"/>
    <property type="match status" value="1"/>
</dbReference>
<keyword evidence="8 10" id="KW-0560">Oxidoreductase</keyword>
<name>A0A4R2KWU1_9GAMM</name>
<dbReference type="SUPFAM" id="SSF54373">
    <property type="entry name" value="FAD-linked reductases, C-terminal domain"/>
    <property type="match status" value="1"/>
</dbReference>
<evidence type="ECO:0000313" key="13">
    <source>
        <dbReference type="EMBL" id="TCO78363.1"/>
    </source>
</evidence>
<keyword evidence="3 10" id="KW-0285">Flavoprotein</keyword>
<dbReference type="PANTHER" id="PTHR13847:SF283">
    <property type="entry name" value="TRNA 5-METHYLAMINOMETHYL-2-THIOURIDINE BIOSYNTHESIS BIFUNCTIONAL PROTEIN MNMC"/>
    <property type="match status" value="1"/>
</dbReference>
<evidence type="ECO:0000256" key="7">
    <source>
        <dbReference type="ARBA" id="ARBA00022827"/>
    </source>
</evidence>
<evidence type="ECO:0000256" key="6">
    <source>
        <dbReference type="ARBA" id="ARBA00022694"/>
    </source>
</evidence>
<keyword evidence="1 10" id="KW-0963">Cytoplasm</keyword>
<dbReference type="InterPro" id="IPR047785">
    <property type="entry name" value="tRNA_MNMC2"/>
</dbReference>
<dbReference type="EC" id="2.1.1.61" evidence="10"/>
<dbReference type="InterPro" id="IPR008471">
    <property type="entry name" value="MnmC-like_methylTransf"/>
</dbReference>
<dbReference type="InterPro" id="IPR029063">
    <property type="entry name" value="SAM-dependent_MTases_sf"/>
</dbReference>
<dbReference type="GO" id="GO:0016645">
    <property type="term" value="F:oxidoreductase activity, acting on the CH-NH group of donors"/>
    <property type="evidence" value="ECO:0007669"/>
    <property type="project" value="InterPro"/>
</dbReference>
<feature type="domain" description="FAD dependent oxidoreductase" evidence="11">
    <location>
        <begin position="273"/>
        <end position="639"/>
    </location>
</feature>
<evidence type="ECO:0000256" key="3">
    <source>
        <dbReference type="ARBA" id="ARBA00022630"/>
    </source>
</evidence>
<dbReference type="Gene3D" id="3.50.50.60">
    <property type="entry name" value="FAD/NAD(P)-binding domain"/>
    <property type="match status" value="1"/>
</dbReference>
<reference evidence="13 14" key="1">
    <citation type="submission" date="2019-03" db="EMBL/GenBank/DDBJ databases">
        <title>Genomic Encyclopedia of Type Strains, Phase IV (KMG-IV): sequencing the most valuable type-strain genomes for metagenomic binning, comparative biology and taxonomic classification.</title>
        <authorList>
            <person name="Goeker M."/>
        </authorList>
    </citation>
    <scope>NUCLEOTIDE SEQUENCE [LARGE SCALE GENOMIC DNA]</scope>
    <source>
        <strain evidence="13 14">DSM 23344</strain>
    </source>
</reference>
<evidence type="ECO:0000256" key="5">
    <source>
        <dbReference type="ARBA" id="ARBA00022691"/>
    </source>
</evidence>
<dbReference type="InterPro" id="IPR006076">
    <property type="entry name" value="FAD-dep_OxRdtase"/>
</dbReference>
<dbReference type="GO" id="GO:0005737">
    <property type="term" value="C:cytoplasm"/>
    <property type="evidence" value="ECO:0007669"/>
    <property type="project" value="UniProtKB-SubCell"/>
</dbReference>
<dbReference type="SUPFAM" id="SSF51905">
    <property type="entry name" value="FAD/NAD(P)-binding domain"/>
    <property type="match status" value="1"/>
</dbReference>
<sequence length="673" mass="73010">MINRDNRLWAPCEEADIEWTAAGAPRSRMYGDIYYSTEDGLAESRYVFLEGNRIAERLDLQRSAVFRVGELGFGSGLNFLLTWLLFRERAAGTGMRLHYWSCERHPLGCSDLRKALAAWPELADLATQLMALYPLPVPGQHRCLFDGGRVTLDLCWEDAGDALADLAGSGLGAMDAWYLDGFAPSGNARMWDAELWQSLSCASRPGATVSTFTAAGDVRRGLEAAGFAMHKRRGFGRKRESLQGTLVSAVTPIADTVTPWDRYGPRVPDTSSVIVIGGGLAGCMTAAAFARRDIPVTLMERDTLACRGSGNPQGVIYTRLSHRHSALTDLSVLSYLYALRLYAGMFDEGSLRQGHDGDLCGCFQMETERGQFTRIQAALREVPGLAGIISAESAAERCGFSPARGGLWLPASGWLDPRAVCAAAIQHERISLVDACGGISLERRDGHWVASSAHGNSHRAAIVVIAAGVQSNAFPQLDWLPLRSVRGQTSTLPASCLPETPRAAFCHSGYLAPARSGEHCLGATFDPGDPDVSLRRDDHRYNLNRLAEAVPDWEQALGAVDIAALEGRAELRCASPDYLPMVGAVPDPKDWVQRYAALAENARRVIPQTGNYHPGLFVNTAHGSRGLTTTPLAAELIASQACREPAPVNRQLSRALAPGRFIIRDIIRQGRQS</sequence>
<dbReference type="EC" id="1.5.-.-" evidence="10"/>
<dbReference type="RefSeq" id="WP_117316437.1">
    <property type="nucleotide sequence ID" value="NZ_QQSW01000006.1"/>
</dbReference>
<feature type="region of interest" description="tRNA (mnm(5)s(2)U34)-methyltransferase" evidence="10">
    <location>
        <begin position="1"/>
        <end position="247"/>
    </location>
</feature>